<dbReference type="OrthoDB" id="10335513at2759"/>
<dbReference type="Proteomes" id="UP000005408">
    <property type="component" value="Unassembled WGS sequence"/>
</dbReference>
<reference evidence="1" key="1">
    <citation type="submission" date="2022-08" db="UniProtKB">
        <authorList>
            <consortium name="EnsemblMetazoa"/>
        </authorList>
    </citation>
    <scope>IDENTIFICATION</scope>
    <source>
        <strain evidence="1">05x7-T-G4-1.051#20</strain>
    </source>
</reference>
<evidence type="ECO:0000313" key="2">
    <source>
        <dbReference type="Proteomes" id="UP000005408"/>
    </source>
</evidence>
<dbReference type="OMA" id="DRHYHCL"/>
<name>A0A8W8J336_MAGGI</name>
<keyword evidence="2" id="KW-1185">Reference proteome</keyword>
<sequence length="116" mass="12835">MVSYNPLGLNRTLIPLQNSEFCQTVTMKSVVLGALAIFAVSVYAEYCRDGRDCSITICPSNSSHIACHGGRCTCDAFTPCSDITDCLNLGRCRDHDRHYHCLDSECTCLKDEDIPH</sequence>
<dbReference type="EnsemblMetazoa" id="G16843.5">
    <property type="protein sequence ID" value="G16843.5:cds"/>
    <property type="gene ID" value="G16843"/>
</dbReference>
<organism evidence="1 2">
    <name type="scientific">Magallana gigas</name>
    <name type="common">Pacific oyster</name>
    <name type="synonym">Crassostrea gigas</name>
    <dbReference type="NCBI Taxonomy" id="29159"/>
    <lineage>
        <taxon>Eukaryota</taxon>
        <taxon>Metazoa</taxon>
        <taxon>Spiralia</taxon>
        <taxon>Lophotrochozoa</taxon>
        <taxon>Mollusca</taxon>
        <taxon>Bivalvia</taxon>
        <taxon>Autobranchia</taxon>
        <taxon>Pteriomorphia</taxon>
        <taxon>Ostreida</taxon>
        <taxon>Ostreoidea</taxon>
        <taxon>Ostreidae</taxon>
        <taxon>Magallana</taxon>
    </lineage>
</organism>
<accession>A0A8W8J336</accession>
<protein>
    <submittedName>
        <fullName evidence="1">Uncharacterized protein</fullName>
    </submittedName>
</protein>
<dbReference type="AlphaFoldDB" id="A0A8W8J336"/>
<evidence type="ECO:0000313" key="1">
    <source>
        <dbReference type="EnsemblMetazoa" id="G16843.5:cds"/>
    </source>
</evidence>
<proteinExistence type="predicted"/>